<name>A0A6P5XMD3_DURZI</name>
<feature type="region of interest" description="Disordered" evidence="1">
    <location>
        <begin position="473"/>
        <end position="558"/>
    </location>
</feature>
<dbReference type="PANTHER" id="PTHR33416:SF18">
    <property type="entry name" value="NUCLEOPORIN-LIKE PROTEIN"/>
    <property type="match status" value="1"/>
</dbReference>
<sequence length="742" mass="80694">MEKTTKTTPSYSLQDPQATDLAAGRKLRQTPRRPWATPYARPQQNQSLRGRFLSKLVDPACRLIAGGATRVFPSLFSNPLTNVTLPPPEPQTHGNLDEDVEEHSNGEDQTSSIFGVSQTTGTSTTTDGSKAGSDFAENREGSKGDVSDDRLSEIEKLVEGKTFSRDEINHLIGIINSRAADVPKVDQESGDLILSAGGVRGPMVAHNLRRPTEEKQDDLNKAVWDMATPLPKPTVLNETGSSPIEIAKAYMASRIPEGNLGSKIITSKDERPTMLSDDFASEPFVPLLLPKPSSYWPGSMVQDQHRYLTPQSQRGRFGLHNIPRTPYSRTIFSQSKLKLAHVRDEGNGFLNSSFSPLQQSQTPIHGKLRSNIVDDAHGSVGPIRRIRHKVTAETPSRGSVYSHSSLNDPFLVGNSNVSDGLFCSIKKNLEQRGTSSSSVFQSVDGNRISDIGIPPVHPHSSQTARTILEHLERNLATPKEKSNELKIATSRKRSQSSDANVATSKGHNSLPYLGLDSSKSRDQINNRSPTQWNEDRGNSFSVASPESTIEAQDVKRTSASDLKVDSTITMFGNNAGSSVDFGKNQDSQSKNAHKDLSKVTDAATSECLQKPCSNSLGNKPVLASISVKKPEQRWMFTSDNSSGFTFPVPASSGVSSEPPTPSIMPSLSGSSLHQPKEEHTGPSYSFGSNRSSTTLVFSFPSTSSASKHVDASDITFNFGSDRSSRISFSSIGKKYHMLQTQE</sequence>
<feature type="region of interest" description="Disordered" evidence="1">
    <location>
        <begin position="649"/>
        <end position="687"/>
    </location>
</feature>
<dbReference type="GO" id="GO:0005635">
    <property type="term" value="C:nuclear envelope"/>
    <property type="evidence" value="ECO:0007669"/>
    <property type="project" value="TreeGrafter"/>
</dbReference>
<feature type="compositionally biased region" description="Polar residues" evidence="1">
    <location>
        <begin position="652"/>
        <end position="673"/>
    </location>
</feature>
<dbReference type="PANTHER" id="PTHR33416">
    <property type="entry name" value="NUCLEAR PORE COMPLEX PROTEIN NUP1"/>
    <property type="match status" value="1"/>
</dbReference>
<reference evidence="3" key="1">
    <citation type="submission" date="2025-08" db="UniProtKB">
        <authorList>
            <consortium name="RefSeq"/>
        </authorList>
    </citation>
    <scope>IDENTIFICATION</scope>
    <source>
        <tissue evidence="3">Fruit stalk</tissue>
    </source>
</reference>
<proteinExistence type="predicted"/>
<organism evidence="2 3">
    <name type="scientific">Durio zibethinus</name>
    <name type="common">Durian</name>
    <dbReference type="NCBI Taxonomy" id="66656"/>
    <lineage>
        <taxon>Eukaryota</taxon>
        <taxon>Viridiplantae</taxon>
        <taxon>Streptophyta</taxon>
        <taxon>Embryophyta</taxon>
        <taxon>Tracheophyta</taxon>
        <taxon>Spermatophyta</taxon>
        <taxon>Magnoliopsida</taxon>
        <taxon>eudicotyledons</taxon>
        <taxon>Gunneridae</taxon>
        <taxon>Pentapetalae</taxon>
        <taxon>rosids</taxon>
        <taxon>malvids</taxon>
        <taxon>Malvales</taxon>
        <taxon>Malvaceae</taxon>
        <taxon>Helicteroideae</taxon>
        <taxon>Durio</taxon>
    </lineage>
</organism>
<evidence type="ECO:0000256" key="1">
    <source>
        <dbReference type="SAM" id="MobiDB-lite"/>
    </source>
</evidence>
<feature type="compositionally biased region" description="Basic and acidic residues" evidence="1">
    <location>
        <begin position="473"/>
        <end position="484"/>
    </location>
</feature>
<dbReference type="AlphaFoldDB" id="A0A6P5XMD3"/>
<dbReference type="OrthoDB" id="653151at2759"/>
<dbReference type="RefSeq" id="XP_022729499.1">
    <property type="nucleotide sequence ID" value="XM_022873764.1"/>
</dbReference>
<feature type="compositionally biased region" description="Basic and acidic residues" evidence="1">
    <location>
        <begin position="136"/>
        <end position="149"/>
    </location>
</feature>
<dbReference type="Proteomes" id="UP000515121">
    <property type="component" value="Unplaced"/>
</dbReference>
<gene>
    <name evidence="3" type="primary">LOC111284804</name>
</gene>
<dbReference type="GO" id="GO:0071763">
    <property type="term" value="P:nuclear membrane organization"/>
    <property type="evidence" value="ECO:0007669"/>
    <property type="project" value="TreeGrafter"/>
</dbReference>
<dbReference type="KEGG" id="dzi:111284804"/>
<accession>A0A6P5XMD3</accession>
<feature type="compositionally biased region" description="Low complexity" evidence="1">
    <location>
        <begin position="115"/>
        <end position="133"/>
    </location>
</feature>
<evidence type="ECO:0000313" key="2">
    <source>
        <dbReference type="Proteomes" id="UP000515121"/>
    </source>
</evidence>
<keyword evidence="2" id="KW-1185">Reference proteome</keyword>
<feature type="compositionally biased region" description="Polar residues" evidence="1">
    <location>
        <begin position="496"/>
        <end position="507"/>
    </location>
</feature>
<dbReference type="GeneID" id="111284804"/>
<feature type="compositionally biased region" description="Polar residues" evidence="1">
    <location>
        <begin position="1"/>
        <end position="17"/>
    </location>
</feature>
<evidence type="ECO:0000313" key="3">
    <source>
        <dbReference type="RefSeq" id="XP_022729499.1"/>
    </source>
</evidence>
<protein>
    <submittedName>
        <fullName evidence="3">Nuclear pore complex protein NUP1-like</fullName>
    </submittedName>
</protein>
<feature type="region of interest" description="Disordered" evidence="1">
    <location>
        <begin position="82"/>
        <end position="149"/>
    </location>
</feature>
<feature type="compositionally biased region" description="Polar residues" evidence="1">
    <location>
        <begin position="525"/>
        <end position="550"/>
    </location>
</feature>
<feature type="region of interest" description="Disordered" evidence="1">
    <location>
        <begin position="1"/>
        <end position="46"/>
    </location>
</feature>